<proteinExistence type="predicted"/>
<dbReference type="Gene3D" id="3.90.1720.30">
    <property type="entry name" value="PPPDE domains"/>
    <property type="match status" value="1"/>
</dbReference>
<evidence type="ECO:0000313" key="2">
    <source>
        <dbReference type="EMBL" id="KAJ7352994.1"/>
    </source>
</evidence>
<dbReference type="AlphaFoldDB" id="A0A9W9YMI4"/>
<gene>
    <name evidence="2" type="ORF">OS493_032933</name>
</gene>
<dbReference type="OrthoDB" id="6700039at2759"/>
<keyword evidence="1" id="KW-0732">Signal</keyword>
<protein>
    <submittedName>
        <fullName evidence="2">Uncharacterized protein</fullName>
    </submittedName>
</protein>
<comment type="caution">
    <text evidence="2">The sequence shown here is derived from an EMBL/GenBank/DDBJ whole genome shotgun (WGS) entry which is preliminary data.</text>
</comment>
<sequence length="230" mass="26451">MALSTTTFCLVLGCLTLSLFHYSSSSSSGKKEKQYCGDEKFYCPTNKQCLDRKLRCTSSKVCVDSNNNEAKCFESSTPGMYKYYKKKTPLPFIGSFSKRKRRAELETETNIELDVNGPYYKYGPGREKVTSEEFMGSSSCTRDEVVSFNNKWLRANPKYRFLLNNCQHFAKKLLKELERNCPNRVRRQDDDTESLKAPSECYNNTSSALPRKLHALFPPLISFAIFYNIN</sequence>
<reference evidence="2" key="1">
    <citation type="submission" date="2023-01" db="EMBL/GenBank/DDBJ databases">
        <title>Genome assembly of the deep-sea coral Lophelia pertusa.</title>
        <authorList>
            <person name="Herrera S."/>
            <person name="Cordes E."/>
        </authorList>
    </citation>
    <scope>NUCLEOTIDE SEQUENCE</scope>
    <source>
        <strain evidence="2">USNM1676648</strain>
        <tissue evidence="2">Polyp</tissue>
    </source>
</reference>
<evidence type="ECO:0000313" key="3">
    <source>
        <dbReference type="Proteomes" id="UP001163046"/>
    </source>
</evidence>
<evidence type="ECO:0000256" key="1">
    <source>
        <dbReference type="SAM" id="SignalP"/>
    </source>
</evidence>
<organism evidence="2 3">
    <name type="scientific">Desmophyllum pertusum</name>
    <dbReference type="NCBI Taxonomy" id="174260"/>
    <lineage>
        <taxon>Eukaryota</taxon>
        <taxon>Metazoa</taxon>
        <taxon>Cnidaria</taxon>
        <taxon>Anthozoa</taxon>
        <taxon>Hexacorallia</taxon>
        <taxon>Scleractinia</taxon>
        <taxon>Caryophylliina</taxon>
        <taxon>Caryophylliidae</taxon>
        <taxon>Desmophyllum</taxon>
    </lineage>
</organism>
<dbReference type="InterPro" id="IPR042266">
    <property type="entry name" value="PPPDE_sf"/>
</dbReference>
<feature type="signal peptide" evidence="1">
    <location>
        <begin position="1"/>
        <end position="25"/>
    </location>
</feature>
<dbReference type="Proteomes" id="UP001163046">
    <property type="component" value="Unassembled WGS sequence"/>
</dbReference>
<keyword evidence="3" id="KW-1185">Reference proteome</keyword>
<feature type="chain" id="PRO_5040984807" evidence="1">
    <location>
        <begin position="26"/>
        <end position="230"/>
    </location>
</feature>
<accession>A0A9W9YMI4</accession>
<dbReference type="EMBL" id="MU827343">
    <property type="protein sequence ID" value="KAJ7352994.1"/>
    <property type="molecule type" value="Genomic_DNA"/>
</dbReference>
<name>A0A9W9YMI4_9CNID</name>